<keyword evidence="3" id="KW-1185">Reference proteome</keyword>
<dbReference type="AlphaFoldDB" id="A0ABD5NBC4"/>
<feature type="transmembrane region" description="Helical" evidence="1">
    <location>
        <begin position="6"/>
        <end position="25"/>
    </location>
</feature>
<evidence type="ECO:0000256" key="1">
    <source>
        <dbReference type="SAM" id="Phobius"/>
    </source>
</evidence>
<keyword evidence="1" id="KW-1133">Transmembrane helix</keyword>
<dbReference type="RefSeq" id="WP_232572254.1">
    <property type="nucleotide sequence ID" value="NZ_CP089466.1"/>
</dbReference>
<sequence length="173" mass="18949">MVSVDVVVPLIQLIALFLPAWAVVMQVFSKLVKSVELQKQPTLMPFFGIGFAMAGASLYLFGRAGMEIMIFLTKENNILSEDSLRQALIGVGQGGLAFTGLGVIVLMTIAFQQISDPEINYVVAFTAIFIAIPWLGWELNRPVATLIMMLIAFALSELLIISQYPRAEGQHSD</sequence>
<keyword evidence="1" id="KW-0812">Transmembrane</keyword>
<evidence type="ECO:0000313" key="3">
    <source>
        <dbReference type="Proteomes" id="UP001595660"/>
    </source>
</evidence>
<proteinExistence type="predicted"/>
<keyword evidence="1" id="KW-0472">Membrane</keyword>
<organism evidence="2 3">
    <name type="scientific">Halobacterium litoreum</name>
    <dbReference type="NCBI Taxonomy" id="2039234"/>
    <lineage>
        <taxon>Archaea</taxon>
        <taxon>Methanobacteriati</taxon>
        <taxon>Methanobacteriota</taxon>
        <taxon>Stenosarchaea group</taxon>
        <taxon>Halobacteria</taxon>
        <taxon>Halobacteriales</taxon>
        <taxon>Halobacteriaceae</taxon>
        <taxon>Halobacterium</taxon>
    </lineage>
</organism>
<dbReference type="Proteomes" id="UP001595660">
    <property type="component" value="Unassembled WGS sequence"/>
</dbReference>
<dbReference type="EMBL" id="JBHRWN010000002">
    <property type="protein sequence ID" value="MFC3476598.1"/>
    <property type="molecule type" value="Genomic_DNA"/>
</dbReference>
<reference evidence="2 3" key="1">
    <citation type="journal article" date="2019" name="Int. J. Syst. Evol. Microbiol.">
        <title>The Global Catalogue of Microorganisms (GCM) 10K type strain sequencing project: providing services to taxonomists for standard genome sequencing and annotation.</title>
        <authorList>
            <consortium name="The Broad Institute Genomics Platform"/>
            <consortium name="The Broad Institute Genome Sequencing Center for Infectious Disease"/>
            <person name="Wu L."/>
            <person name="Ma J."/>
        </authorList>
    </citation>
    <scope>NUCLEOTIDE SEQUENCE [LARGE SCALE GENOMIC DNA]</scope>
    <source>
        <strain evidence="2 3">CGMCC 1.12562</strain>
    </source>
</reference>
<feature type="transmembrane region" description="Helical" evidence="1">
    <location>
        <begin position="119"/>
        <end position="137"/>
    </location>
</feature>
<dbReference type="GeneID" id="69117489"/>
<protein>
    <submittedName>
        <fullName evidence="2">Uncharacterized protein</fullName>
    </submittedName>
</protein>
<feature type="transmembrane region" description="Helical" evidence="1">
    <location>
        <begin position="143"/>
        <end position="161"/>
    </location>
</feature>
<feature type="transmembrane region" description="Helical" evidence="1">
    <location>
        <begin position="86"/>
        <end position="107"/>
    </location>
</feature>
<name>A0ABD5NBC4_9EURY</name>
<feature type="transmembrane region" description="Helical" evidence="1">
    <location>
        <begin position="46"/>
        <end position="66"/>
    </location>
</feature>
<comment type="caution">
    <text evidence="2">The sequence shown here is derived from an EMBL/GenBank/DDBJ whole genome shotgun (WGS) entry which is preliminary data.</text>
</comment>
<accession>A0ABD5NBC4</accession>
<evidence type="ECO:0000313" key="2">
    <source>
        <dbReference type="EMBL" id="MFC3476598.1"/>
    </source>
</evidence>
<gene>
    <name evidence="2" type="ORF">ACFOKC_02555</name>
</gene>